<proteinExistence type="predicted"/>
<dbReference type="AlphaFoldDB" id="A0A9P3G1L7"/>
<evidence type="ECO:0000313" key="2">
    <source>
        <dbReference type="EMBL" id="GJE86586.1"/>
    </source>
</evidence>
<gene>
    <name evidence="2" type="ORF">PsYK624_026660</name>
</gene>
<protein>
    <submittedName>
        <fullName evidence="2">Uncharacterized protein</fullName>
    </submittedName>
</protein>
<reference evidence="2 3" key="1">
    <citation type="submission" date="2021-08" db="EMBL/GenBank/DDBJ databases">
        <title>Draft Genome Sequence of Phanerochaete sordida strain YK-624.</title>
        <authorList>
            <person name="Mori T."/>
            <person name="Dohra H."/>
            <person name="Suzuki T."/>
            <person name="Kawagishi H."/>
            <person name="Hirai H."/>
        </authorList>
    </citation>
    <scope>NUCLEOTIDE SEQUENCE [LARGE SCALE GENOMIC DNA]</scope>
    <source>
        <strain evidence="2 3">YK-624</strain>
    </source>
</reference>
<accession>A0A9P3G1L7</accession>
<keyword evidence="1" id="KW-0732">Signal</keyword>
<name>A0A9P3G1L7_9APHY</name>
<organism evidence="2 3">
    <name type="scientific">Phanerochaete sordida</name>
    <dbReference type="NCBI Taxonomy" id="48140"/>
    <lineage>
        <taxon>Eukaryota</taxon>
        <taxon>Fungi</taxon>
        <taxon>Dikarya</taxon>
        <taxon>Basidiomycota</taxon>
        <taxon>Agaricomycotina</taxon>
        <taxon>Agaricomycetes</taxon>
        <taxon>Polyporales</taxon>
        <taxon>Phanerochaetaceae</taxon>
        <taxon>Phanerochaete</taxon>
    </lineage>
</organism>
<feature type="chain" id="PRO_5040476516" evidence="1">
    <location>
        <begin position="25"/>
        <end position="133"/>
    </location>
</feature>
<dbReference type="OrthoDB" id="2779319at2759"/>
<keyword evidence="3" id="KW-1185">Reference proteome</keyword>
<evidence type="ECO:0000313" key="3">
    <source>
        <dbReference type="Proteomes" id="UP000703269"/>
    </source>
</evidence>
<comment type="caution">
    <text evidence="2">The sequence shown here is derived from an EMBL/GenBank/DDBJ whole genome shotgun (WGS) entry which is preliminary data.</text>
</comment>
<feature type="signal peptide" evidence="1">
    <location>
        <begin position="1"/>
        <end position="24"/>
    </location>
</feature>
<evidence type="ECO:0000256" key="1">
    <source>
        <dbReference type="SAM" id="SignalP"/>
    </source>
</evidence>
<sequence>MLFSGRSALVAVFMLVASATQGLAVCADGQMAVGSEMLQMFTGPARAFDEYSGFLMANNCNLISQNGITQATDQMCKGGYSKGASITCDGSGNPTAAVDTQGQKWNCSPTNDDSCDVGGSGGRFSVLACCTRA</sequence>
<dbReference type="EMBL" id="BPQB01000004">
    <property type="protein sequence ID" value="GJE86586.1"/>
    <property type="molecule type" value="Genomic_DNA"/>
</dbReference>
<dbReference type="Proteomes" id="UP000703269">
    <property type="component" value="Unassembled WGS sequence"/>
</dbReference>